<accession>D5ED29</accession>
<protein>
    <recommendedName>
        <fullName evidence="4 5">Large ribosomal subunit protein uL10</fullName>
    </recommendedName>
</protein>
<keyword evidence="5" id="KW-0694">RNA-binding</keyword>
<proteinExistence type="inferred from homology"/>
<dbReference type="PROSITE" id="PS01109">
    <property type="entry name" value="RIBOSOMAL_L10"/>
    <property type="match status" value="1"/>
</dbReference>
<keyword evidence="5" id="KW-0699">rRNA-binding</keyword>
<dbReference type="Gene3D" id="6.10.250.290">
    <property type="match status" value="1"/>
</dbReference>
<dbReference type="KEGG" id="aco:Amico_0317"/>
<dbReference type="Pfam" id="PF00466">
    <property type="entry name" value="Ribosomal_L10"/>
    <property type="match status" value="1"/>
</dbReference>
<keyword evidence="7" id="KW-1185">Reference proteome</keyword>
<name>D5ED29_AMICL</name>
<dbReference type="CDD" id="cd05797">
    <property type="entry name" value="Ribosomal_L10"/>
    <property type="match status" value="1"/>
</dbReference>
<dbReference type="GO" id="GO:0015934">
    <property type="term" value="C:large ribosomal subunit"/>
    <property type="evidence" value="ECO:0007669"/>
    <property type="project" value="InterPro"/>
</dbReference>
<evidence type="ECO:0000313" key="7">
    <source>
        <dbReference type="Proteomes" id="UP000002366"/>
    </source>
</evidence>
<comment type="function">
    <text evidence="5">Forms part of the ribosomal stalk, playing a central role in the interaction of the ribosome with GTP-bound translation factors.</text>
</comment>
<dbReference type="STRING" id="572547.Amico_0317"/>
<evidence type="ECO:0000256" key="1">
    <source>
        <dbReference type="ARBA" id="ARBA00008889"/>
    </source>
</evidence>
<dbReference type="Proteomes" id="UP000002366">
    <property type="component" value="Chromosome"/>
</dbReference>
<dbReference type="HOGENOM" id="CLU_092227_1_2_0"/>
<evidence type="ECO:0000256" key="4">
    <source>
        <dbReference type="ARBA" id="ARBA00035202"/>
    </source>
</evidence>
<dbReference type="AlphaFoldDB" id="D5ED29"/>
<dbReference type="InterPro" id="IPR043141">
    <property type="entry name" value="Ribosomal_uL10-like_sf"/>
</dbReference>
<dbReference type="HAMAP" id="MF_00362">
    <property type="entry name" value="Ribosomal_uL10"/>
    <property type="match status" value="1"/>
</dbReference>
<evidence type="ECO:0000313" key="6">
    <source>
        <dbReference type="EMBL" id="ADE56461.1"/>
    </source>
</evidence>
<dbReference type="PANTHER" id="PTHR11560">
    <property type="entry name" value="39S RIBOSOMAL PROTEIN L10, MITOCHONDRIAL"/>
    <property type="match status" value="1"/>
</dbReference>
<dbReference type="InterPro" id="IPR047865">
    <property type="entry name" value="Ribosomal_uL10_bac_type"/>
</dbReference>
<gene>
    <name evidence="5" type="primary">rplJ</name>
    <name evidence="6" type="ordered locus">Amico_0317</name>
</gene>
<dbReference type="eggNOG" id="COG0244">
    <property type="taxonomic scope" value="Bacteria"/>
</dbReference>
<dbReference type="GO" id="GO:0070180">
    <property type="term" value="F:large ribosomal subunit rRNA binding"/>
    <property type="evidence" value="ECO:0007669"/>
    <property type="project" value="UniProtKB-UniRule"/>
</dbReference>
<dbReference type="InterPro" id="IPR002363">
    <property type="entry name" value="Ribosomal_uL10_CS_bac"/>
</dbReference>
<dbReference type="EMBL" id="CP001997">
    <property type="protein sequence ID" value="ADE56461.1"/>
    <property type="molecule type" value="Genomic_DNA"/>
</dbReference>
<dbReference type="OrthoDB" id="9808307at2"/>
<sequence>MPANVKYERVNELKEMLDKSEAVFVAEYRGLTVAKITELRAKVRQAGGEMKVAKNTLFKIALQEKDMPVPEDIMAGPNVYTVVYDDPVAVAKVFAEFSRDKSNKAFVMKGGIMGTSILDAAQVGALADLPSREVLIAQVVSTIAAPLSGLVTVLSGSIRGLATCLSQIKEKKEQAA</sequence>
<dbReference type="InterPro" id="IPR001790">
    <property type="entry name" value="Ribosomal_uL10"/>
</dbReference>
<dbReference type="RefSeq" id="WP_013047727.1">
    <property type="nucleotide sequence ID" value="NC_014011.1"/>
</dbReference>
<dbReference type="NCBIfam" id="NF000955">
    <property type="entry name" value="PRK00099.1-1"/>
    <property type="match status" value="1"/>
</dbReference>
<evidence type="ECO:0000256" key="5">
    <source>
        <dbReference type="HAMAP-Rule" id="MF_00362"/>
    </source>
</evidence>
<dbReference type="SUPFAM" id="SSF160369">
    <property type="entry name" value="Ribosomal protein L10-like"/>
    <property type="match status" value="1"/>
</dbReference>
<evidence type="ECO:0000256" key="2">
    <source>
        <dbReference type="ARBA" id="ARBA00022980"/>
    </source>
</evidence>
<reference evidence="6 7" key="1">
    <citation type="journal article" date="2010" name="Stand. Genomic Sci.">
        <title>Complete genome sequence of Aminobacterium colombiense type strain (ALA-1).</title>
        <authorList>
            <person name="Chertkov O."/>
            <person name="Sikorski J."/>
            <person name="Brambilla E."/>
            <person name="Lapidus A."/>
            <person name="Copeland A."/>
            <person name="Glavina Del Rio T."/>
            <person name="Nolan M."/>
            <person name="Lucas S."/>
            <person name="Tice H."/>
            <person name="Cheng J.F."/>
            <person name="Han C."/>
            <person name="Detter J.C."/>
            <person name="Bruce D."/>
            <person name="Tapia R."/>
            <person name="Goodwin L."/>
            <person name="Pitluck S."/>
            <person name="Liolios K."/>
            <person name="Ivanova N."/>
            <person name="Mavromatis K."/>
            <person name="Ovchinnikova G."/>
            <person name="Pati A."/>
            <person name="Chen A."/>
            <person name="Palaniappan K."/>
            <person name="Land M."/>
            <person name="Hauser L."/>
            <person name="Chang Y.J."/>
            <person name="Jeffries C.D."/>
            <person name="Spring S."/>
            <person name="Rohde M."/>
            <person name="Goker M."/>
            <person name="Bristow J."/>
            <person name="Eisen J.A."/>
            <person name="Markowitz V."/>
            <person name="Hugenholtz P."/>
            <person name="Kyrpides N.C."/>
            <person name="Klenk H.P."/>
        </authorList>
    </citation>
    <scope>NUCLEOTIDE SEQUENCE [LARGE SCALE GENOMIC DNA]</scope>
    <source>
        <strain evidence="7">DSM 12261 / ALA-1</strain>
    </source>
</reference>
<dbReference type="GO" id="GO:0003735">
    <property type="term" value="F:structural constituent of ribosome"/>
    <property type="evidence" value="ECO:0007669"/>
    <property type="project" value="InterPro"/>
</dbReference>
<evidence type="ECO:0000256" key="3">
    <source>
        <dbReference type="ARBA" id="ARBA00023274"/>
    </source>
</evidence>
<organism evidence="6 7">
    <name type="scientific">Aminobacterium colombiense (strain DSM 12261 / ALA-1)</name>
    <dbReference type="NCBI Taxonomy" id="572547"/>
    <lineage>
        <taxon>Bacteria</taxon>
        <taxon>Thermotogati</taxon>
        <taxon>Synergistota</taxon>
        <taxon>Synergistia</taxon>
        <taxon>Synergistales</taxon>
        <taxon>Aminobacteriaceae</taxon>
        <taxon>Aminobacterium</taxon>
    </lineage>
</organism>
<comment type="similarity">
    <text evidence="1 5">Belongs to the universal ribosomal protein uL10 family.</text>
</comment>
<dbReference type="Gene3D" id="3.30.70.1730">
    <property type="match status" value="1"/>
</dbReference>
<comment type="subunit">
    <text evidence="5">Part of the ribosomal stalk of the 50S ribosomal subunit. The N-terminus interacts with L11 and the large rRNA to form the base of the stalk. The C-terminus forms an elongated spine to which L12 dimers bind in a sequential fashion forming a multimeric L10(L12)X complex.</text>
</comment>
<keyword evidence="3 5" id="KW-0687">Ribonucleoprotein</keyword>
<dbReference type="InterPro" id="IPR022973">
    <property type="entry name" value="Ribosomal_uL10_bac"/>
</dbReference>
<keyword evidence="2 5" id="KW-0689">Ribosomal protein</keyword>
<dbReference type="GO" id="GO:0006412">
    <property type="term" value="P:translation"/>
    <property type="evidence" value="ECO:0007669"/>
    <property type="project" value="UniProtKB-UniRule"/>
</dbReference>